<keyword evidence="2" id="KW-1185">Reference proteome</keyword>
<gene>
    <name evidence="1" type="ORF">CFX1CAM_1728</name>
</gene>
<proteinExistence type="predicted"/>
<dbReference type="AlphaFoldDB" id="A0A1Y6K568"/>
<organism evidence="1 2">
    <name type="scientific">Candidatus Brevifilum fermentans</name>
    <dbReference type="NCBI Taxonomy" id="1986204"/>
    <lineage>
        <taxon>Bacteria</taxon>
        <taxon>Bacillati</taxon>
        <taxon>Chloroflexota</taxon>
        <taxon>Anaerolineae</taxon>
        <taxon>Anaerolineales</taxon>
        <taxon>Anaerolineaceae</taxon>
        <taxon>Candidatus Brevifilum</taxon>
    </lineage>
</organism>
<dbReference type="SUPFAM" id="SSF82171">
    <property type="entry name" value="DPP6 N-terminal domain-like"/>
    <property type="match status" value="1"/>
</dbReference>
<evidence type="ECO:0000313" key="2">
    <source>
        <dbReference type="Proteomes" id="UP000195514"/>
    </source>
</evidence>
<dbReference type="KEGG" id="abat:CFX1CAM_1728"/>
<name>A0A1Y6K568_9CHLR</name>
<dbReference type="Proteomes" id="UP000195514">
    <property type="component" value="Chromosome I"/>
</dbReference>
<evidence type="ECO:0000313" key="1">
    <source>
        <dbReference type="EMBL" id="SMX54793.1"/>
    </source>
</evidence>
<accession>A0A1Y6K568</accession>
<reference evidence="2" key="1">
    <citation type="submission" date="2017-05" db="EMBL/GenBank/DDBJ databases">
        <authorList>
            <person name="Kirkegaard R."/>
            <person name="Mcilroy J S."/>
        </authorList>
    </citation>
    <scope>NUCLEOTIDE SEQUENCE [LARGE SCALE GENOMIC DNA]</scope>
</reference>
<protein>
    <submittedName>
        <fullName evidence="1">Uncharacterized protein</fullName>
    </submittedName>
</protein>
<dbReference type="EMBL" id="LT859958">
    <property type="protein sequence ID" value="SMX54793.1"/>
    <property type="molecule type" value="Genomic_DNA"/>
</dbReference>
<sequence length="491" mass="55227">MKSETLFRLLILLTLLNILGCTPSTPPEPVFDATLPFATSIDTEGISETHDPALEPSPATTLDFSSLGRPVLLIQTEIDHYLFLNPVSQVSIAFQPPISNPQFRLKAHISPSSRRMFFPLNDYEGIIIDLRTGETLSTYEFGGPALFIPQQAAIEAAPLVTELNLTDTALLEAVMDAHKHSKQLTRWGQSDRYHFSVQDTGPTSTCLFLDDHQTGERIRLENLPGMVENFSLAPDGNSILLKKGLVLRTGALRDKRHYLINLADQSVQSLLLPPDVNNPSFSWFAEDTIALTDQTTTSRNAGFFLINTNSFTKTPIFTDEFEDLWRLGDHLIFVQRELDPEATLFHSLSLAGDLLGTNRVERHCFHQFSTPTQILFQCDLESYLLDQALIIEPFYDAVLTLTPAPDKSAYVMINRAAQIFLLDADLQCINELILEETPLEILWHPDASGFLYRAHGRLYDYDLLSQTSHLLIKSDLFTDYTNLNAVWINLD</sequence>
<dbReference type="RefSeq" id="WP_087862608.1">
    <property type="nucleotide sequence ID" value="NZ_LT859958.1"/>
</dbReference>